<proteinExistence type="predicted"/>
<dbReference type="STRING" id="237069.SAMN05216498_0226"/>
<accession>A0A1H0FEU9</accession>
<evidence type="ECO:0000313" key="1">
    <source>
        <dbReference type="EMBL" id="SDN93278.1"/>
    </source>
</evidence>
<name>A0A1H0FEU9_9BACI</name>
<dbReference type="Proteomes" id="UP000199334">
    <property type="component" value="Unassembled WGS sequence"/>
</dbReference>
<gene>
    <name evidence="1" type="ORF">SAMN05216498_0226</name>
</gene>
<dbReference type="AlphaFoldDB" id="A0A1H0FEU9"/>
<organism evidence="1 2">
    <name type="scientific">Tenuibacillus multivorans</name>
    <dbReference type="NCBI Taxonomy" id="237069"/>
    <lineage>
        <taxon>Bacteria</taxon>
        <taxon>Bacillati</taxon>
        <taxon>Bacillota</taxon>
        <taxon>Bacilli</taxon>
        <taxon>Bacillales</taxon>
        <taxon>Bacillaceae</taxon>
        <taxon>Tenuibacillus</taxon>
    </lineage>
</organism>
<keyword evidence="2" id="KW-1185">Reference proteome</keyword>
<evidence type="ECO:0000313" key="2">
    <source>
        <dbReference type="Proteomes" id="UP000199334"/>
    </source>
</evidence>
<protein>
    <submittedName>
        <fullName evidence="1">Uncharacterized protein</fullName>
    </submittedName>
</protein>
<dbReference type="EMBL" id="FNIG01000012">
    <property type="protein sequence ID" value="SDN93278.1"/>
    <property type="molecule type" value="Genomic_DNA"/>
</dbReference>
<reference evidence="1 2" key="1">
    <citation type="submission" date="2016-10" db="EMBL/GenBank/DDBJ databases">
        <authorList>
            <person name="de Groot N.N."/>
        </authorList>
    </citation>
    <scope>NUCLEOTIDE SEQUENCE [LARGE SCALE GENOMIC DNA]</scope>
    <source>
        <strain evidence="1 2">CGMCC 1.3442</strain>
    </source>
</reference>
<sequence length="40" mass="4677">MHSILTLEHRSLIGPMLFHICNHIVIDQADEDNVKWYLSS</sequence>